<keyword evidence="2" id="KW-0813">Transport</keyword>
<dbReference type="GO" id="GO:0042597">
    <property type="term" value="C:periplasmic space"/>
    <property type="evidence" value="ECO:0007669"/>
    <property type="project" value="UniProtKB-SubCell"/>
</dbReference>
<evidence type="ECO:0000313" key="6">
    <source>
        <dbReference type="Proteomes" id="UP000293291"/>
    </source>
</evidence>
<dbReference type="Gene3D" id="3.40.190.10">
    <property type="entry name" value="Periplasmic binding protein-like II"/>
    <property type="match status" value="2"/>
</dbReference>
<proteinExistence type="predicted"/>
<dbReference type="GO" id="GO:0015846">
    <property type="term" value="P:polyamine transport"/>
    <property type="evidence" value="ECO:0007669"/>
    <property type="project" value="InterPro"/>
</dbReference>
<dbReference type="PROSITE" id="PS51318">
    <property type="entry name" value="TAT"/>
    <property type="match status" value="1"/>
</dbReference>
<dbReference type="PANTHER" id="PTHR30222">
    <property type="entry name" value="SPERMIDINE/PUTRESCINE-BINDING PERIPLASMIC PROTEIN"/>
    <property type="match status" value="1"/>
</dbReference>
<dbReference type="RefSeq" id="WP_129453367.1">
    <property type="nucleotide sequence ID" value="NZ_JACXYX010000002.1"/>
</dbReference>
<organism evidence="5 6">
    <name type="scientific">Nocardioides ganghwensis</name>
    <dbReference type="NCBI Taxonomy" id="252230"/>
    <lineage>
        <taxon>Bacteria</taxon>
        <taxon>Bacillati</taxon>
        <taxon>Actinomycetota</taxon>
        <taxon>Actinomycetes</taxon>
        <taxon>Propionibacteriales</taxon>
        <taxon>Nocardioidaceae</taxon>
        <taxon>Nocardioides</taxon>
    </lineage>
</organism>
<dbReference type="Pfam" id="PF13416">
    <property type="entry name" value="SBP_bac_8"/>
    <property type="match status" value="1"/>
</dbReference>
<dbReference type="PRINTS" id="PR00909">
    <property type="entry name" value="SPERMDNBNDNG"/>
</dbReference>
<keyword evidence="6" id="KW-1185">Reference proteome</keyword>
<comment type="subcellular location">
    <subcellularLocation>
        <location evidence="1">Periplasm</location>
    </subcellularLocation>
</comment>
<dbReference type="PANTHER" id="PTHR30222:SF17">
    <property type="entry name" value="SPERMIDINE_PUTRESCINE-BINDING PERIPLASMIC PROTEIN"/>
    <property type="match status" value="1"/>
</dbReference>
<dbReference type="InterPro" id="IPR006059">
    <property type="entry name" value="SBP"/>
</dbReference>
<dbReference type="OrthoDB" id="9813777at2"/>
<evidence type="ECO:0000256" key="1">
    <source>
        <dbReference type="ARBA" id="ARBA00004418"/>
    </source>
</evidence>
<protein>
    <submittedName>
        <fullName evidence="5">Extracellular solute-binding protein</fullName>
    </submittedName>
</protein>
<dbReference type="AlphaFoldDB" id="A0A4Q2SFU0"/>
<evidence type="ECO:0000256" key="3">
    <source>
        <dbReference type="ARBA" id="ARBA00022729"/>
    </source>
</evidence>
<dbReference type="EMBL" id="SDWU01000002">
    <property type="protein sequence ID" value="RYC04316.1"/>
    <property type="molecule type" value="Genomic_DNA"/>
</dbReference>
<gene>
    <name evidence="5" type="ORF">EUA07_02210</name>
</gene>
<evidence type="ECO:0000313" key="5">
    <source>
        <dbReference type="EMBL" id="RYC04316.1"/>
    </source>
</evidence>
<reference evidence="5 6" key="1">
    <citation type="submission" date="2019-01" db="EMBL/GenBank/DDBJ databases">
        <title>Novel species of Nocardioides.</title>
        <authorList>
            <person name="Liu Q."/>
            <person name="Xin Y.-H."/>
        </authorList>
    </citation>
    <scope>NUCLEOTIDE SEQUENCE [LARGE SCALE GENOMIC DNA]</scope>
    <source>
        <strain evidence="5 6">CGMCC 4.6875</strain>
    </source>
</reference>
<dbReference type="InterPro" id="IPR006311">
    <property type="entry name" value="TAT_signal"/>
</dbReference>
<comment type="caution">
    <text evidence="5">The sequence shown here is derived from an EMBL/GenBank/DDBJ whole genome shotgun (WGS) entry which is preliminary data.</text>
</comment>
<accession>A0A4Q2SFU0</accession>
<evidence type="ECO:0000256" key="2">
    <source>
        <dbReference type="ARBA" id="ARBA00022448"/>
    </source>
</evidence>
<dbReference type="GO" id="GO:0019808">
    <property type="term" value="F:polyamine binding"/>
    <property type="evidence" value="ECO:0007669"/>
    <property type="project" value="InterPro"/>
</dbReference>
<name>A0A4Q2SFU0_9ACTN</name>
<dbReference type="Proteomes" id="UP000293291">
    <property type="component" value="Unassembled WGS sequence"/>
</dbReference>
<dbReference type="CDD" id="cd13590">
    <property type="entry name" value="PBP2_PotD_PotF_like"/>
    <property type="match status" value="1"/>
</dbReference>
<dbReference type="SUPFAM" id="SSF53850">
    <property type="entry name" value="Periplasmic binding protein-like II"/>
    <property type="match status" value="1"/>
</dbReference>
<sequence>MTPIPRRSRRHLSAPAAALTQAASGGLSRRALLGTGLAAGAGVALTGCAPPPPPSGGGLTSLELPTDVSDTEKILKWANWTAYLDMNGKETKSPTLEAFMEQTGIEVTYSEDVDDNDSYYAKVAPQLRAGQSIDRDIFTLTDWMTGRVIRDQLCQPLELIQMPNVVGNLLQPLKDVSFDPGRNFSVTWQSGFAGIGYNRDKVGRELKTLDDLWADDLKGRIVVLSEFRDTAGLVMQSQGVDIDSDWGRAEFEAALDFIEEKIDEGYIRKVKGNSYMEDLTSGNAVAGITWSGDIFVLAYDTEDPSWTFTIPESGGTLWSDNLMVPITSTHRSNAQKLMDYYYDPAVAAQVAAWVNYVCPVDGAQAEMEKIDPELAESPWIFPTADFIAERNIQQFRALDADEDIEYADLWSTKVMGN</sequence>
<evidence type="ECO:0000256" key="4">
    <source>
        <dbReference type="ARBA" id="ARBA00022764"/>
    </source>
</evidence>
<keyword evidence="4" id="KW-0574">Periplasm</keyword>
<dbReference type="InterPro" id="IPR001188">
    <property type="entry name" value="Sperm_putr-bd"/>
</dbReference>
<keyword evidence="3" id="KW-0732">Signal</keyword>